<dbReference type="InterPro" id="IPR009039">
    <property type="entry name" value="EAR"/>
</dbReference>
<dbReference type="GO" id="GO:0007165">
    <property type="term" value="P:signal transduction"/>
    <property type="evidence" value="ECO:0007669"/>
    <property type="project" value="TreeGrafter"/>
</dbReference>
<gene>
    <name evidence="5" type="ORF">GDO86_017037</name>
</gene>
<evidence type="ECO:0000313" key="6">
    <source>
        <dbReference type="Proteomes" id="UP000812440"/>
    </source>
</evidence>
<dbReference type="Pfam" id="PF03736">
    <property type="entry name" value="EPTP"/>
    <property type="match status" value="5"/>
</dbReference>
<evidence type="ECO:0000256" key="1">
    <source>
        <dbReference type="ARBA" id="ARBA00004645"/>
    </source>
</evidence>
<evidence type="ECO:0000259" key="4">
    <source>
        <dbReference type="SMART" id="SM00210"/>
    </source>
</evidence>
<dbReference type="Proteomes" id="UP000812440">
    <property type="component" value="Chromosome 9"/>
</dbReference>
<comment type="subcellular location">
    <subcellularLocation>
        <location evidence="1">Cell projection</location>
        <location evidence="1">Stereocilium</location>
    </subcellularLocation>
</comment>
<sequence>MGFMFVLTLGLKSWTPCTNLHPLDMLSELIKSGNSSSNLRMVQSHGSRGFRLSTSPHALSFHSAHIFPNCPLFPEEFSIVVTAKIPSIPPKKNEYLFTMVTKRSKHVLLGLRYSENKLHFLFYSPQQASGWQTKVTFRGISLADNQWHTFVLAVSGISFSLTIDCSIPLEVVLDKPFPISLSTSDSQIYVGSRRRQKGFFTGLLRQLALLPGSDASNIICPSARPRLAELCIPEVLKELPIKIDENGTHLKYPYEADMKVTLGPQPQCTDSEASKFWMDTSLKGLFLCNGINWIPVLERKEKLDYVENYQNLATISETMGLEIFLIPEVGHFAVMANKNPQPGSILYRWTDGKFTTHQYFTTYQAQAWKHFTIGKRIFLALASFEKNEDGDEFSVIYKWNPKKLKFLQYQKIKTYSARDWEAFYIDGETFLAVANHREGNNHNINSVIYKWNNMSGLFEVNQSIPTSGAYDWEFFSIGPYSFLVVANTFNGTSTTIQSIIYIWLGNAFRPFQSIMTFGASDWEFFRIKDRFFLAVANSHSYDVGTQALNNLYVINSTIYELNITGQLFEKFQDILTFSAVDWEFFTLGEDYFLVVANSFDGSSFSVKSVIYRWQGYEGFVPAHYLPTNGCRDWEAFTTKTGSYIMYSSAKEPISKVLKLRT</sequence>
<evidence type="ECO:0000256" key="3">
    <source>
        <dbReference type="ARBA" id="ARBA00022737"/>
    </source>
</evidence>
<evidence type="ECO:0000256" key="2">
    <source>
        <dbReference type="ARBA" id="ARBA00022729"/>
    </source>
</evidence>
<dbReference type="PANTHER" id="PTHR15261:SF4">
    <property type="entry name" value="THROMBOSPONDIN-TYPE LAMININ G DOMAIN AND EAR REPEAT-CONTAINING PROTEIN"/>
    <property type="match status" value="1"/>
</dbReference>
<protein>
    <recommendedName>
        <fullName evidence="4">Thrombospondin-like N-terminal domain-containing protein</fullName>
    </recommendedName>
</protein>
<evidence type="ECO:0000313" key="5">
    <source>
        <dbReference type="EMBL" id="KAG8432636.1"/>
    </source>
</evidence>
<dbReference type="OrthoDB" id="408373at2759"/>
<keyword evidence="2" id="KW-0732">Signal</keyword>
<feature type="domain" description="Thrombospondin-like N-terminal" evidence="4">
    <location>
        <begin position="22"/>
        <end position="213"/>
    </location>
</feature>
<keyword evidence="3" id="KW-0677">Repeat</keyword>
<dbReference type="GO" id="GO:0032420">
    <property type="term" value="C:stereocilium"/>
    <property type="evidence" value="ECO:0007669"/>
    <property type="project" value="UniProtKB-SubCell"/>
</dbReference>
<dbReference type="EMBL" id="JAACNH010000009">
    <property type="protein sequence ID" value="KAG8432636.1"/>
    <property type="molecule type" value="Genomic_DNA"/>
</dbReference>
<reference evidence="5" key="1">
    <citation type="thesis" date="2020" institute="ProQuest LLC" country="789 East Eisenhower Parkway, Ann Arbor, MI, USA">
        <title>Comparative Genomics and Chromosome Evolution.</title>
        <authorList>
            <person name="Mudd A.B."/>
        </authorList>
    </citation>
    <scope>NUCLEOTIDE SEQUENCE</scope>
    <source>
        <strain evidence="5">Female2</strain>
        <tissue evidence="5">Blood</tissue>
    </source>
</reference>
<dbReference type="InterPro" id="IPR013320">
    <property type="entry name" value="ConA-like_dom_sf"/>
</dbReference>
<accession>A0A8T2IR53</accession>
<dbReference type="AlphaFoldDB" id="A0A8T2IR53"/>
<keyword evidence="6" id="KW-1185">Reference proteome</keyword>
<organism evidence="5 6">
    <name type="scientific">Hymenochirus boettgeri</name>
    <name type="common">Congo dwarf clawed frog</name>
    <dbReference type="NCBI Taxonomy" id="247094"/>
    <lineage>
        <taxon>Eukaryota</taxon>
        <taxon>Metazoa</taxon>
        <taxon>Chordata</taxon>
        <taxon>Craniata</taxon>
        <taxon>Vertebrata</taxon>
        <taxon>Euteleostomi</taxon>
        <taxon>Amphibia</taxon>
        <taxon>Batrachia</taxon>
        <taxon>Anura</taxon>
        <taxon>Pipoidea</taxon>
        <taxon>Pipidae</taxon>
        <taxon>Pipinae</taxon>
        <taxon>Hymenochirus</taxon>
    </lineage>
</organism>
<dbReference type="PANTHER" id="PTHR15261">
    <property type="entry name" value="THROMBOSPONDIN-TYPE LAMININ G DOMAIN AND EAR REPEAT-CONTAINING"/>
    <property type="match status" value="1"/>
</dbReference>
<name>A0A8T2IR53_9PIPI</name>
<comment type="caution">
    <text evidence="5">The sequence shown here is derived from an EMBL/GenBank/DDBJ whole genome shotgun (WGS) entry which is preliminary data.</text>
</comment>
<dbReference type="InterPro" id="IPR005492">
    <property type="entry name" value="EPTP"/>
</dbReference>
<feature type="non-terminal residue" evidence="5">
    <location>
        <position position="661"/>
    </location>
</feature>
<dbReference type="Gene3D" id="2.60.120.200">
    <property type="match status" value="1"/>
</dbReference>
<dbReference type="InterPro" id="IPR048287">
    <property type="entry name" value="TSPN-like_N"/>
</dbReference>
<proteinExistence type="predicted"/>
<dbReference type="SUPFAM" id="SSF49899">
    <property type="entry name" value="Concanavalin A-like lectins/glucanases"/>
    <property type="match status" value="1"/>
</dbReference>
<dbReference type="PROSITE" id="PS50912">
    <property type="entry name" value="EAR"/>
    <property type="match status" value="6"/>
</dbReference>
<dbReference type="SMART" id="SM00210">
    <property type="entry name" value="TSPN"/>
    <property type="match status" value="1"/>
</dbReference>